<protein>
    <submittedName>
        <fullName evidence="2">Uncharacterized protein</fullName>
    </submittedName>
</protein>
<feature type="compositionally biased region" description="Basic and acidic residues" evidence="1">
    <location>
        <begin position="207"/>
        <end position="216"/>
    </location>
</feature>
<evidence type="ECO:0000313" key="2">
    <source>
        <dbReference type="EMBL" id="KAJ1120133.1"/>
    </source>
</evidence>
<feature type="region of interest" description="Disordered" evidence="1">
    <location>
        <begin position="157"/>
        <end position="232"/>
    </location>
</feature>
<evidence type="ECO:0000256" key="1">
    <source>
        <dbReference type="SAM" id="MobiDB-lite"/>
    </source>
</evidence>
<comment type="caution">
    <text evidence="2">The sequence shown here is derived from an EMBL/GenBank/DDBJ whole genome shotgun (WGS) entry which is preliminary data.</text>
</comment>
<gene>
    <name evidence="2" type="ORF">NDU88_008308</name>
</gene>
<organism evidence="2 3">
    <name type="scientific">Pleurodeles waltl</name>
    <name type="common">Iberian ribbed newt</name>
    <dbReference type="NCBI Taxonomy" id="8319"/>
    <lineage>
        <taxon>Eukaryota</taxon>
        <taxon>Metazoa</taxon>
        <taxon>Chordata</taxon>
        <taxon>Craniata</taxon>
        <taxon>Vertebrata</taxon>
        <taxon>Euteleostomi</taxon>
        <taxon>Amphibia</taxon>
        <taxon>Batrachia</taxon>
        <taxon>Caudata</taxon>
        <taxon>Salamandroidea</taxon>
        <taxon>Salamandridae</taxon>
        <taxon>Pleurodelinae</taxon>
        <taxon>Pleurodeles</taxon>
    </lineage>
</organism>
<proteinExistence type="predicted"/>
<dbReference type="Proteomes" id="UP001066276">
    <property type="component" value="Chromosome 8"/>
</dbReference>
<sequence>MPLRPGPLVRRSPSLVTLPPGIVTTSSLFPLWRHHHIQAHSATLRILTSPGAPSTVLLTQGSLAFRGTRGGPWSSPARRTAHRFPCGARPLTHQPSSTAAAAGHAATSLLQCPAGARCRVRGPAPAQSRTAPASSSSAALPPDGAYLLPGPWAPAGTSAAAGRLDRSPPLFSGRPHSSRGGPRLNARPRLQPRGPDRAQDRPPVQHLRMDPNRPRDGTLLLDFQSAPPEQGS</sequence>
<dbReference type="EMBL" id="JANPWB010000012">
    <property type="protein sequence ID" value="KAJ1120133.1"/>
    <property type="molecule type" value="Genomic_DNA"/>
</dbReference>
<reference evidence="2" key="1">
    <citation type="journal article" date="2022" name="bioRxiv">
        <title>Sequencing and chromosome-scale assembly of the giantPleurodeles waltlgenome.</title>
        <authorList>
            <person name="Brown T."/>
            <person name="Elewa A."/>
            <person name="Iarovenko S."/>
            <person name="Subramanian E."/>
            <person name="Araus A.J."/>
            <person name="Petzold A."/>
            <person name="Susuki M."/>
            <person name="Suzuki K.-i.T."/>
            <person name="Hayashi T."/>
            <person name="Toyoda A."/>
            <person name="Oliveira C."/>
            <person name="Osipova E."/>
            <person name="Leigh N.D."/>
            <person name="Simon A."/>
            <person name="Yun M.H."/>
        </authorList>
    </citation>
    <scope>NUCLEOTIDE SEQUENCE</scope>
    <source>
        <strain evidence="2">20211129_DDA</strain>
        <tissue evidence="2">Liver</tissue>
    </source>
</reference>
<evidence type="ECO:0000313" key="3">
    <source>
        <dbReference type="Proteomes" id="UP001066276"/>
    </source>
</evidence>
<accession>A0AAV7P3B2</accession>
<feature type="region of interest" description="Disordered" evidence="1">
    <location>
        <begin position="120"/>
        <end position="142"/>
    </location>
</feature>
<keyword evidence="3" id="KW-1185">Reference proteome</keyword>
<feature type="compositionally biased region" description="Low complexity" evidence="1">
    <location>
        <begin position="123"/>
        <end position="142"/>
    </location>
</feature>
<dbReference type="AlphaFoldDB" id="A0AAV7P3B2"/>
<name>A0AAV7P3B2_PLEWA</name>